<sequence length="139" mass="16024">MEDEKSVENAEMAIECTPNMSLEEQEINRLSEKLFEKATDYLQSELRMTTEDYKLLQKMNEMTAKKYSSMKQVGESIALSLNDLHSKYQSLGAYFEEIDKLDEKVTKLEEIAYAIDGYTKRLEAKYKQSEKPGTSPAVK</sequence>
<dbReference type="Proteomes" id="UP000288716">
    <property type="component" value="Unassembled WGS sequence"/>
</dbReference>
<dbReference type="OrthoDB" id="244061at2759"/>
<dbReference type="Pfam" id="PF10046">
    <property type="entry name" value="BLOC1_2"/>
    <property type="match status" value="1"/>
</dbReference>
<evidence type="ECO:0000313" key="3">
    <source>
        <dbReference type="Proteomes" id="UP000288716"/>
    </source>
</evidence>
<dbReference type="STRING" id="299467.A0A443SB22"/>
<gene>
    <name evidence="2" type="ORF">B4U80_07608</name>
</gene>
<evidence type="ECO:0000256" key="1">
    <source>
        <dbReference type="ARBA" id="ARBA00008468"/>
    </source>
</evidence>
<evidence type="ECO:0000313" key="2">
    <source>
        <dbReference type="EMBL" id="RWS24756.1"/>
    </source>
</evidence>
<dbReference type="InterPro" id="IPR019269">
    <property type="entry name" value="BLOC1_su2"/>
</dbReference>
<dbReference type="AlphaFoldDB" id="A0A443SB22"/>
<dbReference type="GO" id="GO:0099078">
    <property type="term" value="C:BORC complex"/>
    <property type="evidence" value="ECO:0007669"/>
    <property type="project" value="TreeGrafter"/>
</dbReference>
<dbReference type="GO" id="GO:0043015">
    <property type="term" value="F:gamma-tubulin binding"/>
    <property type="evidence" value="ECO:0007669"/>
    <property type="project" value="TreeGrafter"/>
</dbReference>
<dbReference type="VEuPathDB" id="VectorBase:LDEU007284"/>
<dbReference type="GO" id="GO:0032418">
    <property type="term" value="P:lysosome localization"/>
    <property type="evidence" value="ECO:0007669"/>
    <property type="project" value="TreeGrafter"/>
</dbReference>
<comment type="similarity">
    <text evidence="1">Belongs to the BLOC1S2 family.</text>
</comment>
<keyword evidence="3" id="KW-1185">Reference proteome</keyword>
<dbReference type="GO" id="GO:0000930">
    <property type="term" value="C:gamma-tubulin complex"/>
    <property type="evidence" value="ECO:0007669"/>
    <property type="project" value="TreeGrafter"/>
</dbReference>
<accession>A0A443SB22</accession>
<comment type="caution">
    <text evidence="2">The sequence shown here is derived from an EMBL/GenBank/DDBJ whole genome shotgun (WGS) entry which is preliminary data.</text>
</comment>
<dbReference type="EMBL" id="NCKV01004450">
    <property type="protein sequence ID" value="RWS24756.1"/>
    <property type="molecule type" value="Genomic_DNA"/>
</dbReference>
<dbReference type="GO" id="GO:0031083">
    <property type="term" value="C:BLOC-1 complex"/>
    <property type="evidence" value="ECO:0007669"/>
    <property type="project" value="TreeGrafter"/>
</dbReference>
<reference evidence="2 3" key="1">
    <citation type="journal article" date="2018" name="Gigascience">
        <title>Genomes of trombidid mites reveal novel predicted allergens and laterally-transferred genes associated with secondary metabolism.</title>
        <authorList>
            <person name="Dong X."/>
            <person name="Chaisiri K."/>
            <person name="Xia D."/>
            <person name="Armstrong S.D."/>
            <person name="Fang Y."/>
            <person name="Donnelly M.J."/>
            <person name="Kadowaki T."/>
            <person name="McGarry J.W."/>
            <person name="Darby A.C."/>
            <person name="Makepeace B.L."/>
        </authorList>
    </citation>
    <scope>NUCLEOTIDE SEQUENCE [LARGE SCALE GENOMIC DNA]</scope>
    <source>
        <strain evidence="2">UoL-UT</strain>
    </source>
</reference>
<protein>
    <submittedName>
        <fullName evidence="2">Biogenesis of lysosome-related organelles complex 1 subunit 2-like protein</fullName>
    </submittedName>
</protein>
<dbReference type="PANTHER" id="PTHR46479:SF1">
    <property type="entry name" value="BIOGENESIS OF LYSOSOME-RELATED ORGANELLES COMPLEX 1 SUBUNIT 2"/>
    <property type="match status" value="1"/>
</dbReference>
<organism evidence="2 3">
    <name type="scientific">Leptotrombidium deliense</name>
    <dbReference type="NCBI Taxonomy" id="299467"/>
    <lineage>
        <taxon>Eukaryota</taxon>
        <taxon>Metazoa</taxon>
        <taxon>Ecdysozoa</taxon>
        <taxon>Arthropoda</taxon>
        <taxon>Chelicerata</taxon>
        <taxon>Arachnida</taxon>
        <taxon>Acari</taxon>
        <taxon>Acariformes</taxon>
        <taxon>Trombidiformes</taxon>
        <taxon>Prostigmata</taxon>
        <taxon>Anystina</taxon>
        <taxon>Parasitengona</taxon>
        <taxon>Trombiculoidea</taxon>
        <taxon>Trombiculidae</taxon>
        <taxon>Leptotrombidium</taxon>
    </lineage>
</organism>
<proteinExistence type="inferred from homology"/>
<dbReference type="GO" id="GO:0016197">
    <property type="term" value="P:endosomal transport"/>
    <property type="evidence" value="ECO:0007669"/>
    <property type="project" value="TreeGrafter"/>
</dbReference>
<name>A0A443SB22_9ACAR</name>
<dbReference type="PANTHER" id="PTHR46479">
    <property type="entry name" value="BIOGENESIS OF LYSOSOME-RELATED ORGANELLES COMPLEX 1 SUBUNIT 2"/>
    <property type="match status" value="1"/>
</dbReference>